<name>A0ACC2C0J5_DIPCM</name>
<protein>
    <submittedName>
        <fullName evidence="1">Uncharacterized protein</fullName>
    </submittedName>
</protein>
<dbReference type="Proteomes" id="UP001162992">
    <property type="component" value="Chromosome 12"/>
</dbReference>
<comment type="caution">
    <text evidence="1">The sequence shown here is derived from an EMBL/GenBank/DDBJ whole genome shotgun (WGS) entry which is preliminary data.</text>
</comment>
<evidence type="ECO:0000313" key="2">
    <source>
        <dbReference type="Proteomes" id="UP001162992"/>
    </source>
</evidence>
<dbReference type="EMBL" id="CM055103">
    <property type="protein sequence ID" value="KAJ7535571.1"/>
    <property type="molecule type" value="Genomic_DNA"/>
</dbReference>
<accession>A0ACC2C0J5</accession>
<gene>
    <name evidence="1" type="ORF">O6H91_12G039000</name>
</gene>
<organism evidence="1 2">
    <name type="scientific">Diphasiastrum complanatum</name>
    <name type="common">Issler's clubmoss</name>
    <name type="synonym">Lycopodium complanatum</name>
    <dbReference type="NCBI Taxonomy" id="34168"/>
    <lineage>
        <taxon>Eukaryota</taxon>
        <taxon>Viridiplantae</taxon>
        <taxon>Streptophyta</taxon>
        <taxon>Embryophyta</taxon>
        <taxon>Tracheophyta</taxon>
        <taxon>Lycopodiopsida</taxon>
        <taxon>Lycopodiales</taxon>
        <taxon>Lycopodiaceae</taxon>
        <taxon>Lycopodioideae</taxon>
        <taxon>Diphasiastrum</taxon>
    </lineage>
</organism>
<sequence length="378" mass="42068">MKLLRKDIAPDASGSVKLVPEESEDLWHAYNLIIQGDRVAAVTVRKVQRETSTGGREAERVRLKLAVEVEAVEFDNVASVLRIRGKNVVENEHVKLGAYHTLELDKQRSFVLTKVQWDSVALDLLKHACDPSTNADVIALLMQEGLSQLCLLGPSITTTKAKIETSIPRKRGAAIAGYDKALNKFFENTLQAVLRHVDFGVVRCLIIASPGFMKDQFYDYMMLEATRREIRPIIENKSKIILVHASSGYKHALKEVLASPAVVTQIEDTKAAQEVKALEDFYNMLSNNPARAAYGPRHVEVAHDRLAIQTLLITDKLFRDADIATRRKYVSLVDSVKGLGGEVHIFSSMHVSGEQLGQLTGIAAILRFPLPDLEDMEF</sequence>
<evidence type="ECO:0000313" key="1">
    <source>
        <dbReference type="EMBL" id="KAJ7535571.1"/>
    </source>
</evidence>
<reference evidence="2" key="1">
    <citation type="journal article" date="2024" name="Proc. Natl. Acad. Sci. U.S.A.">
        <title>Extraordinary preservation of gene collinearity over three hundred million years revealed in homosporous lycophytes.</title>
        <authorList>
            <person name="Li C."/>
            <person name="Wickell D."/>
            <person name="Kuo L.Y."/>
            <person name="Chen X."/>
            <person name="Nie B."/>
            <person name="Liao X."/>
            <person name="Peng D."/>
            <person name="Ji J."/>
            <person name="Jenkins J."/>
            <person name="Williams M."/>
            <person name="Shu S."/>
            <person name="Plott C."/>
            <person name="Barry K."/>
            <person name="Rajasekar S."/>
            <person name="Grimwood J."/>
            <person name="Han X."/>
            <person name="Sun S."/>
            <person name="Hou Z."/>
            <person name="He W."/>
            <person name="Dai G."/>
            <person name="Sun C."/>
            <person name="Schmutz J."/>
            <person name="Leebens-Mack J.H."/>
            <person name="Li F.W."/>
            <person name="Wang L."/>
        </authorList>
    </citation>
    <scope>NUCLEOTIDE SEQUENCE [LARGE SCALE GENOMIC DNA]</scope>
    <source>
        <strain evidence="2">cv. PW_Plant_1</strain>
    </source>
</reference>
<keyword evidence="2" id="KW-1185">Reference proteome</keyword>
<proteinExistence type="predicted"/>